<dbReference type="SUPFAM" id="SSF144232">
    <property type="entry name" value="HIT/MYND zinc finger-like"/>
    <property type="match status" value="1"/>
</dbReference>
<organism evidence="6 7">
    <name type="scientific">Halteria grandinella</name>
    <dbReference type="NCBI Taxonomy" id="5974"/>
    <lineage>
        <taxon>Eukaryota</taxon>
        <taxon>Sar</taxon>
        <taxon>Alveolata</taxon>
        <taxon>Ciliophora</taxon>
        <taxon>Intramacronucleata</taxon>
        <taxon>Spirotrichea</taxon>
        <taxon>Stichotrichia</taxon>
        <taxon>Sporadotrichida</taxon>
        <taxon>Halteriidae</taxon>
        <taxon>Halteria</taxon>
    </lineage>
</organism>
<evidence type="ECO:0000256" key="2">
    <source>
        <dbReference type="ARBA" id="ARBA00022771"/>
    </source>
</evidence>
<evidence type="ECO:0000313" key="7">
    <source>
        <dbReference type="Proteomes" id="UP000785679"/>
    </source>
</evidence>
<keyword evidence="7" id="KW-1185">Reference proteome</keyword>
<evidence type="ECO:0000313" key="6">
    <source>
        <dbReference type="EMBL" id="TNV79746.1"/>
    </source>
</evidence>
<evidence type="ECO:0000256" key="4">
    <source>
        <dbReference type="PROSITE-ProRule" id="PRU00134"/>
    </source>
</evidence>
<dbReference type="Proteomes" id="UP000785679">
    <property type="component" value="Unassembled WGS sequence"/>
</dbReference>
<dbReference type="PANTHER" id="PTHR43628:SF1">
    <property type="entry name" value="CHITIN SYNTHASE REGULATORY FACTOR 2-RELATED"/>
    <property type="match status" value="1"/>
</dbReference>
<dbReference type="Gene3D" id="6.10.140.2220">
    <property type="match status" value="1"/>
</dbReference>
<dbReference type="GO" id="GO:0008270">
    <property type="term" value="F:zinc ion binding"/>
    <property type="evidence" value="ECO:0007669"/>
    <property type="project" value="UniProtKB-KW"/>
</dbReference>
<dbReference type="PANTHER" id="PTHR43628">
    <property type="entry name" value="ACTIVATOR OF C KINASE PROTEIN 1-RELATED"/>
    <property type="match status" value="1"/>
</dbReference>
<gene>
    <name evidence="6" type="ORF">FGO68_gene381</name>
</gene>
<proteinExistence type="predicted"/>
<dbReference type="Pfam" id="PF08238">
    <property type="entry name" value="Sel1"/>
    <property type="match status" value="3"/>
</dbReference>
<protein>
    <recommendedName>
        <fullName evidence="5">MYND-type domain-containing protein</fullName>
    </recommendedName>
</protein>
<dbReference type="PROSITE" id="PS01360">
    <property type="entry name" value="ZF_MYND_1"/>
    <property type="match status" value="1"/>
</dbReference>
<reference evidence="6" key="1">
    <citation type="submission" date="2019-06" db="EMBL/GenBank/DDBJ databases">
        <authorList>
            <person name="Zheng W."/>
        </authorList>
    </citation>
    <scope>NUCLEOTIDE SEQUENCE</scope>
    <source>
        <strain evidence="6">QDHG01</strain>
    </source>
</reference>
<dbReference type="SMART" id="SM00671">
    <property type="entry name" value="SEL1"/>
    <property type="match status" value="2"/>
</dbReference>
<dbReference type="AlphaFoldDB" id="A0A8J8T326"/>
<accession>A0A8J8T326</accession>
<feature type="domain" description="MYND-type" evidence="5">
    <location>
        <begin position="325"/>
        <end position="367"/>
    </location>
</feature>
<dbReference type="InterPro" id="IPR052945">
    <property type="entry name" value="Mitotic_Regulator"/>
</dbReference>
<comment type="caution">
    <text evidence="6">The sequence shown here is derived from an EMBL/GenBank/DDBJ whole genome shotgun (WGS) entry which is preliminary data.</text>
</comment>
<evidence type="ECO:0000256" key="1">
    <source>
        <dbReference type="ARBA" id="ARBA00022723"/>
    </source>
</evidence>
<dbReference type="SUPFAM" id="SSF81901">
    <property type="entry name" value="HCP-like"/>
    <property type="match status" value="1"/>
</dbReference>
<evidence type="ECO:0000259" key="5">
    <source>
        <dbReference type="PROSITE" id="PS50865"/>
    </source>
</evidence>
<dbReference type="InterPro" id="IPR006597">
    <property type="entry name" value="Sel1-like"/>
</dbReference>
<sequence length="383" mass="44086">MLAEFNQVQDKKEGSQSEAAKYYQISAEQGDMLGVHWMGVFYHLAFGVGKDIPKAIEYLKRAAKEGNGQSCYQLAIIHLNEEGFIDVPKAYHYFEKALLTGVSFFDEFHGLFKQHQETLSPIFLEKKQPNTLIQKDNKTEVLNLHEAYVSEMKSSFSAALGKDRLYQRAVGFMQDQQIWMVGVLARYFVKHALHFDHTDFMKALKQDVNPILGELGAWVLTNMVNRQREKGKTEKKKQAQVALDLVKNFLENGFDHLSLEKKYHFINKFSPKKLPALAEKRSSLPHLYSWIHYAPIQWFDHLRKLEEELKTAEERKKNADLVKKCSFCTAPESDLRKHKVCSACKSAFYCTTDCQKYDWQKKHKGECKEMAAKAAAAAKKTGK</sequence>
<dbReference type="Pfam" id="PF01753">
    <property type="entry name" value="zf-MYND"/>
    <property type="match status" value="1"/>
</dbReference>
<keyword evidence="2 4" id="KW-0863">Zinc-finger</keyword>
<keyword evidence="1" id="KW-0479">Metal-binding</keyword>
<dbReference type="InterPro" id="IPR011990">
    <property type="entry name" value="TPR-like_helical_dom_sf"/>
</dbReference>
<dbReference type="OrthoDB" id="57654at2759"/>
<name>A0A8J8T326_HALGN</name>
<dbReference type="Gene3D" id="1.25.40.10">
    <property type="entry name" value="Tetratricopeptide repeat domain"/>
    <property type="match status" value="1"/>
</dbReference>
<keyword evidence="3" id="KW-0862">Zinc</keyword>
<dbReference type="PROSITE" id="PS50865">
    <property type="entry name" value="ZF_MYND_2"/>
    <property type="match status" value="1"/>
</dbReference>
<dbReference type="EMBL" id="RRYP01008481">
    <property type="protein sequence ID" value="TNV79746.1"/>
    <property type="molecule type" value="Genomic_DNA"/>
</dbReference>
<dbReference type="InterPro" id="IPR002893">
    <property type="entry name" value="Znf_MYND"/>
</dbReference>
<evidence type="ECO:0000256" key="3">
    <source>
        <dbReference type="ARBA" id="ARBA00022833"/>
    </source>
</evidence>